<gene>
    <name evidence="1" type="ORF">M513_00704</name>
    <name evidence="2" type="ORF">M514_00704</name>
</gene>
<name>A0A085N6L3_9BILA</name>
<dbReference type="EMBL" id="KL367544">
    <property type="protein sequence ID" value="KFD65109.1"/>
    <property type="molecule type" value="Genomic_DNA"/>
</dbReference>
<dbReference type="Proteomes" id="UP000030764">
    <property type="component" value="Unassembled WGS sequence"/>
</dbReference>
<dbReference type="AlphaFoldDB" id="A0A085N6L3"/>
<evidence type="ECO:0000313" key="1">
    <source>
        <dbReference type="EMBL" id="KFD58478.1"/>
    </source>
</evidence>
<dbReference type="EMBL" id="KL363184">
    <property type="protein sequence ID" value="KFD58478.1"/>
    <property type="molecule type" value="Genomic_DNA"/>
</dbReference>
<proteinExistence type="predicted"/>
<evidence type="ECO:0000313" key="3">
    <source>
        <dbReference type="Proteomes" id="UP000030764"/>
    </source>
</evidence>
<keyword evidence="3" id="KW-1185">Reference proteome</keyword>
<sequence>MYMHRQEVSHFAKIYSVYGQDTLKTLTHDIVSPHTTTLTDGGARTAFVRLSKDAIYNGGNLYTALKPITTDH</sequence>
<accession>A0A085N6L3</accession>
<organism evidence="2">
    <name type="scientific">Trichuris suis</name>
    <name type="common">pig whipworm</name>
    <dbReference type="NCBI Taxonomy" id="68888"/>
    <lineage>
        <taxon>Eukaryota</taxon>
        <taxon>Metazoa</taxon>
        <taxon>Ecdysozoa</taxon>
        <taxon>Nematoda</taxon>
        <taxon>Enoplea</taxon>
        <taxon>Dorylaimia</taxon>
        <taxon>Trichinellida</taxon>
        <taxon>Trichuridae</taxon>
        <taxon>Trichuris</taxon>
    </lineage>
</organism>
<dbReference type="Proteomes" id="UP000030758">
    <property type="component" value="Unassembled WGS sequence"/>
</dbReference>
<evidence type="ECO:0000313" key="2">
    <source>
        <dbReference type="EMBL" id="KFD65109.1"/>
    </source>
</evidence>
<reference evidence="2 3" key="1">
    <citation type="journal article" date="2014" name="Nat. Genet.">
        <title>Genome and transcriptome of the porcine whipworm Trichuris suis.</title>
        <authorList>
            <person name="Jex A.R."/>
            <person name="Nejsum P."/>
            <person name="Schwarz E.M."/>
            <person name="Hu L."/>
            <person name="Young N.D."/>
            <person name="Hall R.S."/>
            <person name="Korhonen P.K."/>
            <person name="Liao S."/>
            <person name="Thamsborg S."/>
            <person name="Xia J."/>
            <person name="Xu P."/>
            <person name="Wang S."/>
            <person name="Scheerlinck J.P."/>
            <person name="Hofmann A."/>
            <person name="Sternberg P.W."/>
            <person name="Wang J."/>
            <person name="Gasser R.B."/>
        </authorList>
    </citation>
    <scope>NUCLEOTIDE SEQUENCE [LARGE SCALE GENOMIC DNA]</scope>
    <source>
        <strain evidence="2">DCEP-RM93F</strain>
        <strain evidence="1">DCEP-RM93M</strain>
    </source>
</reference>
<protein>
    <submittedName>
        <fullName evidence="2">Uncharacterized protein</fullName>
    </submittedName>
</protein>